<protein>
    <submittedName>
        <fullName evidence="1">Uncharacterized protein</fullName>
    </submittedName>
</protein>
<feature type="non-terminal residue" evidence="1">
    <location>
        <position position="1"/>
    </location>
</feature>
<sequence length="187" mass="20459">VWQIPGLEEKLHHDVMYFPPSQQGQTRLIGSMDGALHAKFLASLVHQLGIVGMMNAIRETRAGIENDRGPTLAQLRISHQRSAHGLLKGEDRTKRKIMAMSEMATYQGSGGSSHDRNALFVDVVLLGIFLEEPNGFGAMVHDLEMVPVGVNEERIIDAGEGHSLGMVLEELVFIKHGFVAVIEASPV</sequence>
<evidence type="ECO:0000313" key="1">
    <source>
        <dbReference type="EMBL" id="SVE17607.1"/>
    </source>
</evidence>
<dbReference type="EMBL" id="UINC01199264">
    <property type="protein sequence ID" value="SVE17607.1"/>
    <property type="molecule type" value="Genomic_DNA"/>
</dbReference>
<organism evidence="1">
    <name type="scientific">marine metagenome</name>
    <dbReference type="NCBI Taxonomy" id="408172"/>
    <lineage>
        <taxon>unclassified sequences</taxon>
        <taxon>metagenomes</taxon>
        <taxon>ecological metagenomes</taxon>
    </lineage>
</organism>
<gene>
    <name evidence="1" type="ORF">METZ01_LOCUS470461</name>
</gene>
<accession>A0A383BBW3</accession>
<name>A0A383BBW3_9ZZZZ</name>
<feature type="non-terminal residue" evidence="1">
    <location>
        <position position="187"/>
    </location>
</feature>
<reference evidence="1" key="1">
    <citation type="submission" date="2018-05" db="EMBL/GenBank/DDBJ databases">
        <authorList>
            <person name="Lanie J.A."/>
            <person name="Ng W.-L."/>
            <person name="Kazmierczak K.M."/>
            <person name="Andrzejewski T.M."/>
            <person name="Davidsen T.M."/>
            <person name="Wayne K.J."/>
            <person name="Tettelin H."/>
            <person name="Glass J.I."/>
            <person name="Rusch D."/>
            <person name="Podicherti R."/>
            <person name="Tsui H.-C.T."/>
            <person name="Winkler M.E."/>
        </authorList>
    </citation>
    <scope>NUCLEOTIDE SEQUENCE</scope>
</reference>
<dbReference type="AlphaFoldDB" id="A0A383BBW3"/>
<proteinExistence type="predicted"/>